<dbReference type="RefSeq" id="WP_091687738.1">
    <property type="nucleotide sequence ID" value="NZ_BAABFM010000040.1"/>
</dbReference>
<dbReference type="STRING" id="1527.SAMN04489757_13134"/>
<dbReference type="InterPro" id="IPR003737">
    <property type="entry name" value="GlcNAc_PI_deacetylase-related"/>
</dbReference>
<proteinExistence type="predicted"/>
<evidence type="ECO:0000313" key="2">
    <source>
        <dbReference type="Proteomes" id="UP000198806"/>
    </source>
</evidence>
<evidence type="ECO:0000313" key="1">
    <source>
        <dbReference type="EMBL" id="SFO49256.1"/>
    </source>
</evidence>
<dbReference type="Proteomes" id="UP000198806">
    <property type="component" value="Unassembled WGS sequence"/>
</dbReference>
<accession>A0A1I5HMX6</accession>
<dbReference type="InterPro" id="IPR024078">
    <property type="entry name" value="LmbE-like_dom_sf"/>
</dbReference>
<dbReference type="OrthoDB" id="3514174at2"/>
<dbReference type="EMBL" id="FOWD01000031">
    <property type="protein sequence ID" value="SFO49256.1"/>
    <property type="molecule type" value="Genomic_DNA"/>
</dbReference>
<dbReference type="Pfam" id="PF02585">
    <property type="entry name" value="PIG-L"/>
    <property type="match status" value="1"/>
</dbReference>
<keyword evidence="2" id="KW-1185">Reference proteome</keyword>
<dbReference type="Gene3D" id="3.40.50.10320">
    <property type="entry name" value="LmbE-like"/>
    <property type="match status" value="1"/>
</dbReference>
<sequence length="224" mass="25355">MAKYNRIVSIGAHPLDAELMGGPMLIKYAEQGATCTFVHVTKGRLTDLTATEEEKKAYEDALNDEIKSAAAAMGCDSFSMNYISAELPAVEEFTNIILEYLKREKVDCVITHARGTLHPRHYYTYEAVTQAVRILRDEGSPIQIYYGENCEDLIGFTPTVYVRMSEQKMKTWFEGLQNYKIFKGKVNDVPYYNYYHSMGTVRAIEAGSHGFVKAYMHGALIDNE</sequence>
<dbReference type="SUPFAM" id="SSF102588">
    <property type="entry name" value="LmbE-like"/>
    <property type="match status" value="1"/>
</dbReference>
<gene>
    <name evidence="1" type="ORF">SAMN04489757_13134</name>
</gene>
<protein>
    <submittedName>
        <fullName evidence="1">GlcNAc-PI de-N-acetylase</fullName>
    </submittedName>
</protein>
<reference evidence="1 2" key="1">
    <citation type="submission" date="2016-10" db="EMBL/GenBank/DDBJ databases">
        <authorList>
            <person name="de Groot N.N."/>
        </authorList>
    </citation>
    <scope>NUCLEOTIDE SEQUENCE [LARGE SCALE GENOMIC DNA]</scope>
    <source>
        <strain evidence="1 2">DSM 1283</strain>
    </source>
</reference>
<organism evidence="1 2">
    <name type="scientific">Anaerocolumna aminovalerica</name>
    <dbReference type="NCBI Taxonomy" id="1527"/>
    <lineage>
        <taxon>Bacteria</taxon>
        <taxon>Bacillati</taxon>
        <taxon>Bacillota</taxon>
        <taxon>Clostridia</taxon>
        <taxon>Lachnospirales</taxon>
        <taxon>Lachnospiraceae</taxon>
        <taxon>Anaerocolumna</taxon>
    </lineage>
</organism>
<dbReference type="AlphaFoldDB" id="A0A1I5HMX6"/>
<name>A0A1I5HMX6_9FIRM</name>